<feature type="domain" description="VWFA" evidence="1">
    <location>
        <begin position="163"/>
        <end position="337"/>
    </location>
</feature>
<dbReference type="Pfam" id="PF12450">
    <property type="entry name" value="vWF_A"/>
    <property type="match status" value="1"/>
</dbReference>
<dbReference type="InterPro" id="IPR002035">
    <property type="entry name" value="VWF_A"/>
</dbReference>
<dbReference type="PROSITE" id="PS50234">
    <property type="entry name" value="VWFA"/>
    <property type="match status" value="1"/>
</dbReference>
<organism evidence="2 3">
    <name type="scientific">Lutibacter flavus</name>
    <dbReference type="NCBI Taxonomy" id="691689"/>
    <lineage>
        <taxon>Bacteria</taxon>
        <taxon>Pseudomonadati</taxon>
        <taxon>Bacteroidota</taxon>
        <taxon>Flavobacteriia</taxon>
        <taxon>Flavobacteriales</taxon>
        <taxon>Flavobacteriaceae</taxon>
        <taxon>Lutibacter</taxon>
    </lineage>
</organism>
<name>A0A238VUM2_9FLAO</name>
<evidence type="ECO:0000313" key="2">
    <source>
        <dbReference type="EMBL" id="SNR38030.1"/>
    </source>
</evidence>
<dbReference type="CDD" id="cd01465">
    <property type="entry name" value="vWA_subgroup"/>
    <property type="match status" value="1"/>
</dbReference>
<dbReference type="SUPFAM" id="SSF53300">
    <property type="entry name" value="vWA-like"/>
    <property type="match status" value="1"/>
</dbReference>
<dbReference type="OrthoDB" id="9768177at2"/>
<dbReference type="Pfam" id="PF12034">
    <property type="entry name" value="YfbK_C"/>
    <property type="match status" value="1"/>
</dbReference>
<dbReference type="InterPro" id="IPR022156">
    <property type="entry name" value="Uncharacterised_YfbK_N"/>
</dbReference>
<dbReference type="Proteomes" id="UP000198412">
    <property type="component" value="Unassembled WGS sequence"/>
</dbReference>
<dbReference type="PANTHER" id="PTHR10166:SF37">
    <property type="entry name" value="STOLID, ISOFORM H"/>
    <property type="match status" value="1"/>
</dbReference>
<reference evidence="3" key="1">
    <citation type="submission" date="2017-06" db="EMBL/GenBank/DDBJ databases">
        <authorList>
            <person name="Varghese N."/>
            <person name="Submissions S."/>
        </authorList>
    </citation>
    <scope>NUCLEOTIDE SEQUENCE [LARGE SCALE GENOMIC DNA]</scope>
    <source>
        <strain evidence="3">DSM 27993</strain>
    </source>
</reference>
<dbReference type="InterPro" id="IPR036465">
    <property type="entry name" value="vWFA_dom_sf"/>
</dbReference>
<proteinExistence type="predicted"/>
<dbReference type="PANTHER" id="PTHR10166">
    <property type="entry name" value="VOLTAGE-DEPENDENT CALCIUM CHANNEL SUBUNIT ALPHA-2/DELTA-RELATED"/>
    <property type="match status" value="1"/>
</dbReference>
<dbReference type="InterPro" id="IPR021908">
    <property type="entry name" value="YfbK_C"/>
</dbReference>
<dbReference type="Pfam" id="PF00092">
    <property type="entry name" value="VWA"/>
    <property type="match status" value="1"/>
</dbReference>
<evidence type="ECO:0000259" key="1">
    <source>
        <dbReference type="PROSITE" id="PS50234"/>
    </source>
</evidence>
<dbReference type="EMBL" id="FZNX01000001">
    <property type="protein sequence ID" value="SNR38030.1"/>
    <property type="molecule type" value="Genomic_DNA"/>
</dbReference>
<gene>
    <name evidence="2" type="ORF">SAMN04488111_1064</name>
</gene>
<dbReference type="AlphaFoldDB" id="A0A238VUM2"/>
<dbReference type="InterPro" id="IPR051173">
    <property type="entry name" value="Ca_channel_alpha-2/delta"/>
</dbReference>
<sequence>MKNSTKLILSTKKIIILTFSIFLGLISCDTLENELVDTNSYSSQYEGFPAISLPGDKYNEYTENPFMNVAENPVSKFSTDADGASYANVRRFIQQDKQLPPKGAIRTEELLNYFQLDYKFNNTSHPITLNGEVSECPWNGTHKLVRIGLKGKPISKENLPASNFVFLIDVSGSMGSEDKLELLKNGFKYFVDELSSNDRVAIVTYAGSAGVVLESTSGDEKQKIKNAINSLGSGGSTAGAEGIITAYEIAQQHLIANGNNRIVIGTDGDFNVGPSSQEELIELIEEKRELGIFLTVLGVGRGNLNDASLEQIANNGNGTYEYIDNLEQLKKVFIYDYNKFYTVAKDVKIQVEFNPNNVEAYRLIGYENRALENEDFEDDQKDAGEIGSNQNVTVLYEIIPKNNTNSPNTPTFTIDFRYKNPDSDTSNPLELEIFDTGKTFNQSTDFMKFTSSVASFSMLLSDSEYKGTSNYNTIINWLNSTNLNDEHGFKAAFKELVKEAKEL</sequence>
<dbReference type="SMART" id="SM00327">
    <property type="entry name" value="VWA"/>
    <property type="match status" value="1"/>
</dbReference>
<dbReference type="PROSITE" id="PS51257">
    <property type="entry name" value="PROKAR_LIPOPROTEIN"/>
    <property type="match status" value="1"/>
</dbReference>
<dbReference type="Gene3D" id="3.40.50.410">
    <property type="entry name" value="von Willebrand factor, type A domain"/>
    <property type="match status" value="1"/>
</dbReference>
<protein>
    <submittedName>
        <fullName evidence="2">Ca-activated chloride channel family protein</fullName>
    </submittedName>
</protein>
<evidence type="ECO:0000313" key="3">
    <source>
        <dbReference type="Proteomes" id="UP000198412"/>
    </source>
</evidence>
<dbReference type="RefSeq" id="WP_089377351.1">
    <property type="nucleotide sequence ID" value="NZ_FZNX01000001.1"/>
</dbReference>
<accession>A0A238VUM2</accession>
<keyword evidence="3" id="KW-1185">Reference proteome</keyword>